<comment type="caution">
    <text evidence="1">The sequence shown here is derived from an EMBL/GenBank/DDBJ whole genome shotgun (WGS) entry which is preliminary data.</text>
</comment>
<accession>A0ABR9P1H0</accession>
<evidence type="ECO:0000313" key="2">
    <source>
        <dbReference type="Proteomes" id="UP000806528"/>
    </source>
</evidence>
<keyword evidence="2" id="KW-1185">Reference proteome</keyword>
<dbReference type="CDD" id="cd02230">
    <property type="entry name" value="cupin_HP0902-like"/>
    <property type="match status" value="1"/>
</dbReference>
<organism evidence="1 2">
    <name type="scientific">Nocardiopsis coralli</name>
    <dbReference type="NCBI Taxonomy" id="2772213"/>
    <lineage>
        <taxon>Bacteria</taxon>
        <taxon>Bacillati</taxon>
        <taxon>Actinomycetota</taxon>
        <taxon>Actinomycetes</taxon>
        <taxon>Streptosporangiales</taxon>
        <taxon>Nocardiopsidaceae</taxon>
        <taxon>Nocardiopsis</taxon>
    </lineage>
</organism>
<name>A0ABR9P1H0_9ACTN</name>
<proteinExistence type="predicted"/>
<dbReference type="InterPro" id="IPR011051">
    <property type="entry name" value="RmlC_Cupin_sf"/>
</dbReference>
<dbReference type="EMBL" id="JADBGI010000002">
    <property type="protein sequence ID" value="MBE2997684.1"/>
    <property type="molecule type" value="Genomic_DNA"/>
</dbReference>
<dbReference type="Gene3D" id="2.60.120.10">
    <property type="entry name" value="Jelly Rolls"/>
    <property type="match status" value="1"/>
</dbReference>
<dbReference type="RefSeq" id="WP_193120332.1">
    <property type="nucleotide sequence ID" value="NZ_JADBGI010000002.1"/>
</dbReference>
<reference evidence="1 2" key="1">
    <citation type="submission" date="2020-09" db="EMBL/GenBank/DDBJ databases">
        <title>Diversity and distribution of actinomycetes associated with coral in the coast of Hainan.</title>
        <authorList>
            <person name="Li F."/>
        </authorList>
    </citation>
    <scope>NUCLEOTIDE SEQUENCE [LARGE SCALE GENOMIC DNA]</scope>
    <source>
        <strain evidence="1 2">HNM0947</strain>
    </source>
</reference>
<dbReference type="InterPro" id="IPR014710">
    <property type="entry name" value="RmlC-like_jellyroll"/>
</dbReference>
<protein>
    <submittedName>
        <fullName evidence="1">Cupin domain-containing protein</fullName>
    </submittedName>
</protein>
<gene>
    <name evidence="1" type="ORF">IDM40_03030</name>
</gene>
<dbReference type="SUPFAM" id="SSF51182">
    <property type="entry name" value="RmlC-like cupins"/>
    <property type="match status" value="1"/>
</dbReference>
<evidence type="ECO:0000313" key="1">
    <source>
        <dbReference type="EMBL" id="MBE2997684.1"/>
    </source>
</evidence>
<dbReference type="Proteomes" id="UP000806528">
    <property type="component" value="Unassembled WGS sequence"/>
</dbReference>
<sequence length="132" mass="14319">MAHENPPFSLISSGIEQLRQSNPGQEGRVAPERLYSGQDVRIMHLVLDAEMTEHRAPSPIVVQVVEGHVRFDIEDQGHELGAGGMVHVAAGIPHAVTPLGGPARILIHLLHPVHRGPGEYGQEDPAGEPYRK</sequence>